<protein>
    <submittedName>
        <fullName evidence="2">Uncharacterized protein</fullName>
    </submittedName>
</protein>
<comment type="caution">
    <text evidence="2">The sequence shown here is derived from an EMBL/GenBank/DDBJ whole genome shotgun (WGS) entry which is preliminary data.</text>
</comment>
<gene>
    <name evidence="2" type="ORF">NITHO_1040002</name>
</gene>
<dbReference type="GO" id="GO:0008218">
    <property type="term" value="P:bioluminescence"/>
    <property type="evidence" value="ECO:0007669"/>
    <property type="project" value="InterPro"/>
</dbReference>
<reference evidence="2 3" key="1">
    <citation type="journal article" date="2012" name="ISME J.">
        <title>Nitrification expanded: discovery, physiology and genomics of a nitrite-oxidizing bacterium from the phylum Chloroflexi.</title>
        <authorList>
            <person name="Sorokin D.Y."/>
            <person name="Lucker S."/>
            <person name="Vejmelkova D."/>
            <person name="Kostrikina N.A."/>
            <person name="Kleerebezem R."/>
            <person name="Rijpstra W.I."/>
            <person name="Damste J.S."/>
            <person name="Le Paslier D."/>
            <person name="Muyzer G."/>
            <person name="Wagner M."/>
            <person name="van Loosdrecht M.C."/>
            <person name="Daims H."/>
        </authorList>
    </citation>
    <scope>NUCLEOTIDE SEQUENCE [LARGE SCALE GENOMIC DNA]</scope>
    <source>
        <strain evidence="3">none</strain>
    </source>
</reference>
<name>I4ECG7_9BACT</name>
<evidence type="ECO:0000256" key="1">
    <source>
        <dbReference type="ARBA" id="ARBA00022857"/>
    </source>
</evidence>
<dbReference type="EMBL" id="CAGS01000007">
    <property type="protein sequence ID" value="CCF82379.1"/>
    <property type="molecule type" value="Genomic_DNA"/>
</dbReference>
<dbReference type="Pfam" id="PF05893">
    <property type="entry name" value="LuxC"/>
    <property type="match status" value="1"/>
</dbReference>
<evidence type="ECO:0000313" key="2">
    <source>
        <dbReference type="EMBL" id="CCF82379.1"/>
    </source>
</evidence>
<sequence>MLVRKSPGTDWTVVLDEEDPVLGPTCQERTIVVKPVADLGEVPRYVRPLGANLRTAGLAVPTERLLPLADELGAVGATNLNMLGTKYIVGLDEPHDGIFDTLVLTRSDALRWTHIAFRDTNQALTAALRENRAANTMRDDTAIMEVIS</sequence>
<dbReference type="Proteomes" id="UP000004221">
    <property type="component" value="Unassembled WGS sequence"/>
</dbReference>
<dbReference type="AlphaFoldDB" id="I4ECG7"/>
<organism evidence="2 3">
    <name type="scientific">Nitrolancea hollandica Lb</name>
    <dbReference type="NCBI Taxonomy" id="1129897"/>
    <lineage>
        <taxon>Bacteria</taxon>
        <taxon>Pseudomonadati</taxon>
        <taxon>Thermomicrobiota</taxon>
        <taxon>Thermomicrobia</taxon>
        <taxon>Sphaerobacterales</taxon>
        <taxon>Sphaerobacterineae</taxon>
        <taxon>Sphaerobacteraceae</taxon>
        <taxon>Nitrolancea</taxon>
    </lineage>
</organism>
<dbReference type="GO" id="GO:0003995">
    <property type="term" value="F:acyl-CoA dehydrogenase activity"/>
    <property type="evidence" value="ECO:0007669"/>
    <property type="project" value="InterPro"/>
</dbReference>
<keyword evidence="1" id="KW-0521">NADP</keyword>
<dbReference type="InterPro" id="IPR008670">
    <property type="entry name" value="CoA_reduct_LuxC"/>
</dbReference>
<evidence type="ECO:0000313" key="3">
    <source>
        <dbReference type="Proteomes" id="UP000004221"/>
    </source>
</evidence>
<accession>I4ECG7</accession>
<proteinExistence type="predicted"/>
<keyword evidence="3" id="KW-1185">Reference proteome</keyword>
<dbReference type="RefSeq" id="WP_008474508.1">
    <property type="nucleotide sequence ID" value="NZ_CAGS01000007.1"/>
</dbReference>